<dbReference type="GO" id="GO:0005524">
    <property type="term" value="F:ATP binding"/>
    <property type="evidence" value="ECO:0007669"/>
    <property type="project" value="UniProtKB-KW"/>
</dbReference>
<sequence length="335" mass="37619">MKKTIMSDSDIVEFGGLPGKSFAFKAMVEVATRMAAHDVPILLEGEVGSGKEWLARSIHFSSPKSKGEFIVVDCSSFSDVLLESELFGYVRGSFVGSIHDKKGLLEIARDGTVFLNHIEALSLPTQGKLLRFIGEGSFFKIGGVASIKSNARMMIGTDQDLKALVLKKKFRDDLFFQLNVIKITIPPLRERREDISVLADNYLMWFTKEAGIEPKQFSPEAKSILETYDWPGNVKELEKEIEKSVIMAKASSKITPNFISQQLKRKQKKIDSAHQPAIFSGSLKERKRYVIAELEREAIREALEKTSGNRTQAAKLLDVSRQELIRKIALHKIRS</sequence>
<accession>A0A1G1L2R2</accession>
<dbReference type="Proteomes" id="UP000178187">
    <property type="component" value="Unassembled WGS sequence"/>
</dbReference>
<dbReference type="Pfam" id="PF02954">
    <property type="entry name" value="HTH_8"/>
    <property type="match status" value="1"/>
</dbReference>
<dbReference type="EMBL" id="MHFR01000007">
    <property type="protein sequence ID" value="OGW99430.1"/>
    <property type="molecule type" value="Genomic_DNA"/>
</dbReference>
<dbReference type="CDD" id="cd00009">
    <property type="entry name" value="AAA"/>
    <property type="match status" value="1"/>
</dbReference>
<dbReference type="Gene3D" id="1.10.8.60">
    <property type="match status" value="1"/>
</dbReference>
<evidence type="ECO:0000259" key="5">
    <source>
        <dbReference type="PROSITE" id="PS50045"/>
    </source>
</evidence>
<keyword evidence="3" id="KW-0805">Transcription regulation</keyword>
<keyword evidence="1" id="KW-0547">Nucleotide-binding</keyword>
<dbReference type="SMART" id="SM00382">
    <property type="entry name" value="AAA"/>
    <property type="match status" value="1"/>
</dbReference>
<dbReference type="Pfam" id="PF25601">
    <property type="entry name" value="AAA_lid_14"/>
    <property type="match status" value="1"/>
</dbReference>
<dbReference type="InterPro" id="IPR009057">
    <property type="entry name" value="Homeodomain-like_sf"/>
</dbReference>
<dbReference type="Pfam" id="PF00158">
    <property type="entry name" value="Sigma54_activat"/>
    <property type="match status" value="1"/>
</dbReference>
<protein>
    <recommendedName>
        <fullName evidence="5">Sigma-54 factor interaction domain-containing protein</fullName>
    </recommendedName>
</protein>
<reference evidence="6 7" key="1">
    <citation type="journal article" date="2016" name="Nat. Commun.">
        <title>Thousands of microbial genomes shed light on interconnected biogeochemical processes in an aquifer system.</title>
        <authorList>
            <person name="Anantharaman K."/>
            <person name="Brown C.T."/>
            <person name="Hug L.A."/>
            <person name="Sharon I."/>
            <person name="Castelle C.J."/>
            <person name="Probst A.J."/>
            <person name="Thomas B.C."/>
            <person name="Singh A."/>
            <person name="Wilkins M.J."/>
            <person name="Karaoz U."/>
            <person name="Brodie E.L."/>
            <person name="Williams K.H."/>
            <person name="Hubbard S.S."/>
            <person name="Banfield J.F."/>
        </authorList>
    </citation>
    <scope>NUCLEOTIDE SEQUENCE [LARGE SCALE GENOMIC DNA]</scope>
</reference>
<dbReference type="PANTHER" id="PTHR32071">
    <property type="entry name" value="TRANSCRIPTIONAL REGULATORY PROTEIN"/>
    <property type="match status" value="1"/>
</dbReference>
<gene>
    <name evidence="6" type="ORF">A3G33_00860</name>
</gene>
<organism evidence="6 7">
    <name type="scientific">Candidatus Danuiimicrobium aquiferis</name>
    <dbReference type="NCBI Taxonomy" id="1801832"/>
    <lineage>
        <taxon>Bacteria</taxon>
        <taxon>Pseudomonadati</taxon>
        <taxon>Candidatus Omnitrophota</taxon>
        <taxon>Candidatus Danuiimicrobium</taxon>
    </lineage>
</organism>
<proteinExistence type="predicted"/>
<dbReference type="AlphaFoldDB" id="A0A1G1L2R2"/>
<evidence type="ECO:0000256" key="1">
    <source>
        <dbReference type="ARBA" id="ARBA00022741"/>
    </source>
</evidence>
<dbReference type="SUPFAM" id="SSF52540">
    <property type="entry name" value="P-loop containing nucleoside triphosphate hydrolases"/>
    <property type="match status" value="1"/>
</dbReference>
<comment type="caution">
    <text evidence="6">The sequence shown here is derived from an EMBL/GenBank/DDBJ whole genome shotgun (WGS) entry which is preliminary data.</text>
</comment>
<dbReference type="GO" id="GO:0043565">
    <property type="term" value="F:sequence-specific DNA binding"/>
    <property type="evidence" value="ECO:0007669"/>
    <property type="project" value="InterPro"/>
</dbReference>
<dbReference type="Gene3D" id="1.10.10.60">
    <property type="entry name" value="Homeodomain-like"/>
    <property type="match status" value="1"/>
</dbReference>
<dbReference type="InterPro" id="IPR058031">
    <property type="entry name" value="AAA_lid_NorR"/>
</dbReference>
<dbReference type="PROSITE" id="PS50045">
    <property type="entry name" value="SIGMA54_INTERACT_4"/>
    <property type="match status" value="1"/>
</dbReference>
<dbReference type="InterPro" id="IPR002197">
    <property type="entry name" value="HTH_Fis"/>
</dbReference>
<dbReference type="InterPro" id="IPR027417">
    <property type="entry name" value="P-loop_NTPase"/>
</dbReference>
<dbReference type="SUPFAM" id="SSF46689">
    <property type="entry name" value="Homeodomain-like"/>
    <property type="match status" value="1"/>
</dbReference>
<dbReference type="PRINTS" id="PR01590">
    <property type="entry name" value="HTHFIS"/>
</dbReference>
<dbReference type="Gene3D" id="3.40.50.300">
    <property type="entry name" value="P-loop containing nucleotide triphosphate hydrolases"/>
    <property type="match status" value="1"/>
</dbReference>
<feature type="domain" description="Sigma-54 factor interaction" evidence="5">
    <location>
        <begin position="17"/>
        <end position="246"/>
    </location>
</feature>
<dbReference type="InterPro" id="IPR002078">
    <property type="entry name" value="Sigma_54_int"/>
</dbReference>
<dbReference type="InterPro" id="IPR003593">
    <property type="entry name" value="AAA+_ATPase"/>
</dbReference>
<evidence type="ECO:0000313" key="7">
    <source>
        <dbReference type="Proteomes" id="UP000178187"/>
    </source>
</evidence>
<name>A0A1G1L2R2_9BACT</name>
<keyword evidence="2" id="KW-0067">ATP-binding</keyword>
<evidence type="ECO:0000256" key="3">
    <source>
        <dbReference type="ARBA" id="ARBA00023015"/>
    </source>
</evidence>
<dbReference type="GO" id="GO:0006355">
    <property type="term" value="P:regulation of DNA-templated transcription"/>
    <property type="evidence" value="ECO:0007669"/>
    <property type="project" value="InterPro"/>
</dbReference>
<keyword evidence="4" id="KW-0804">Transcription</keyword>
<evidence type="ECO:0000256" key="4">
    <source>
        <dbReference type="ARBA" id="ARBA00023163"/>
    </source>
</evidence>
<evidence type="ECO:0000313" key="6">
    <source>
        <dbReference type="EMBL" id="OGW99430.1"/>
    </source>
</evidence>
<evidence type="ECO:0000256" key="2">
    <source>
        <dbReference type="ARBA" id="ARBA00022840"/>
    </source>
</evidence>